<dbReference type="EMBL" id="LWSG01000002">
    <property type="protein sequence ID" value="OAS88699.1"/>
    <property type="molecule type" value="Genomic_DNA"/>
</dbReference>
<reference evidence="4" key="1">
    <citation type="submission" date="2016-04" db="EMBL/GenBank/DDBJ databases">
        <authorList>
            <person name="Lyu Z."/>
            <person name="Lyu W."/>
        </authorList>
    </citation>
    <scope>NUCLEOTIDE SEQUENCE [LARGE SCALE GENOMIC DNA]</scope>
    <source>
        <strain evidence="4">C44</strain>
    </source>
</reference>
<protein>
    <recommendedName>
        <fullName evidence="2">YtkA-like domain-containing protein</fullName>
    </recommendedName>
</protein>
<organism evidence="3 4">
    <name type="scientific">Metabacillus litoralis</name>
    <dbReference type="NCBI Taxonomy" id="152268"/>
    <lineage>
        <taxon>Bacteria</taxon>
        <taxon>Bacillati</taxon>
        <taxon>Bacillota</taxon>
        <taxon>Bacilli</taxon>
        <taxon>Bacillales</taxon>
        <taxon>Bacillaceae</taxon>
        <taxon>Metabacillus</taxon>
    </lineage>
</organism>
<dbReference type="RefSeq" id="WP_066326390.1">
    <property type="nucleotide sequence ID" value="NZ_LWSG01000002.1"/>
</dbReference>
<evidence type="ECO:0000313" key="4">
    <source>
        <dbReference type="Proteomes" id="UP000078534"/>
    </source>
</evidence>
<dbReference type="AlphaFoldDB" id="A0A179T6D0"/>
<dbReference type="Pfam" id="PF13115">
    <property type="entry name" value="YtkA"/>
    <property type="match status" value="2"/>
</dbReference>
<feature type="region of interest" description="Disordered" evidence="1">
    <location>
        <begin position="140"/>
        <end position="165"/>
    </location>
</feature>
<sequence length="260" mass="29276">MKQGIITCSFIFLSLVLSGCQESANHQEHQVASEEEVKAPKVEIIASKHVNKNEEVPIAAKVYYGDDLVDDAEVTFEIKLGDVSEKIEAKLIETGTYGINYQFKEDGTFKITAHTNVESYHTMPSLDIQVGEGSTATITEKNDEKESENEHEHHEQTEAGHHHSSVTITVDELSDFKVNEEEQLSTTIQEGEQPFPDATVRFEIWKDGEEQHKYIDAEEASTKGTYTSSYQFEETGIYKIVVHVEKGEVHDHIETSVEVQ</sequence>
<comment type="caution">
    <text evidence="3">The sequence shown here is derived from an EMBL/GenBank/DDBJ whole genome shotgun (WGS) entry which is preliminary data.</text>
</comment>
<dbReference type="STRING" id="152268.A6K24_14680"/>
<dbReference type="OrthoDB" id="2679563at2"/>
<accession>A0A179T6D0</accession>
<dbReference type="PROSITE" id="PS51257">
    <property type="entry name" value="PROKAR_LIPOPROTEIN"/>
    <property type="match status" value="1"/>
</dbReference>
<proteinExistence type="predicted"/>
<gene>
    <name evidence="3" type="ORF">A6K24_14680</name>
</gene>
<evidence type="ECO:0000259" key="2">
    <source>
        <dbReference type="Pfam" id="PF13115"/>
    </source>
</evidence>
<feature type="domain" description="YtkA-like" evidence="2">
    <location>
        <begin position="38"/>
        <end position="114"/>
    </location>
</feature>
<dbReference type="InterPro" id="IPR032693">
    <property type="entry name" value="YtkA-like_dom"/>
</dbReference>
<evidence type="ECO:0000313" key="3">
    <source>
        <dbReference type="EMBL" id="OAS88699.1"/>
    </source>
</evidence>
<evidence type="ECO:0000256" key="1">
    <source>
        <dbReference type="SAM" id="MobiDB-lite"/>
    </source>
</evidence>
<keyword evidence="4" id="KW-1185">Reference proteome</keyword>
<dbReference type="Proteomes" id="UP000078534">
    <property type="component" value="Unassembled WGS sequence"/>
</dbReference>
<feature type="compositionally biased region" description="Basic and acidic residues" evidence="1">
    <location>
        <begin position="140"/>
        <end position="161"/>
    </location>
</feature>
<feature type="domain" description="YtkA-like" evidence="2">
    <location>
        <begin position="165"/>
        <end position="243"/>
    </location>
</feature>
<name>A0A179T6D0_9BACI</name>